<reference evidence="1 2" key="1">
    <citation type="submission" date="2019-08" db="EMBL/GenBank/DDBJ databases">
        <title>Pelomicrobium methylotrophicum gen. nov., sp. nov. a moderately thermophilic, facultatively anaerobic, lithoautotrophic and methylotrophic bacterium isolated from a terrestrial mud volcano.</title>
        <authorList>
            <person name="Slobodkina G.B."/>
            <person name="Merkel A.Y."/>
            <person name="Slobodkin A.I."/>
        </authorList>
    </citation>
    <scope>NUCLEOTIDE SEQUENCE [LARGE SCALE GENOMIC DNA]</scope>
    <source>
        <strain evidence="1 2">SM250</strain>
    </source>
</reference>
<evidence type="ECO:0000313" key="2">
    <source>
        <dbReference type="Proteomes" id="UP000321201"/>
    </source>
</evidence>
<protein>
    <submittedName>
        <fullName evidence="1">DUF2191 domain-containing protein</fullName>
    </submittedName>
</protein>
<dbReference type="InParanoid" id="A0A5C7EWG2"/>
<gene>
    <name evidence="1" type="ORF">FR698_02075</name>
</gene>
<sequence length="87" mass="9498">MRTTLTLDDALALELKQLAAQTGKPFKQVVNETLRAGLQSRAPAARPYRLKPASLGRPAPGVDLVHALRVAETLEDQAILAELEQRK</sequence>
<dbReference type="EMBL" id="VPFL01000002">
    <property type="protein sequence ID" value="TXF13345.1"/>
    <property type="molecule type" value="Genomic_DNA"/>
</dbReference>
<dbReference type="OrthoDB" id="5520200at2"/>
<dbReference type="RefSeq" id="WP_147798519.1">
    <property type="nucleotide sequence ID" value="NZ_VPFL01000002.1"/>
</dbReference>
<dbReference type="AlphaFoldDB" id="A0A5C7EWG2"/>
<proteinExistence type="predicted"/>
<keyword evidence="2" id="KW-1185">Reference proteome</keyword>
<dbReference type="Proteomes" id="UP000321201">
    <property type="component" value="Unassembled WGS sequence"/>
</dbReference>
<accession>A0A5C7EWG2</accession>
<name>A0A5C7EWG2_9PROT</name>
<evidence type="ECO:0000313" key="1">
    <source>
        <dbReference type="EMBL" id="TXF13345.1"/>
    </source>
</evidence>
<comment type="caution">
    <text evidence="1">The sequence shown here is derived from an EMBL/GenBank/DDBJ whole genome shotgun (WGS) entry which is preliminary data.</text>
</comment>
<organism evidence="1 2">
    <name type="scientific">Pelomicrobium methylotrophicum</name>
    <dbReference type="NCBI Taxonomy" id="2602750"/>
    <lineage>
        <taxon>Bacteria</taxon>
        <taxon>Pseudomonadati</taxon>
        <taxon>Pseudomonadota</taxon>
        <taxon>Hydrogenophilia</taxon>
        <taxon>Hydrogenophilia incertae sedis</taxon>
        <taxon>Pelomicrobium</taxon>
    </lineage>
</organism>